<dbReference type="OrthoDB" id="3237202at2759"/>
<protein>
    <submittedName>
        <fullName evidence="2">Uncharacterized protein</fullName>
    </submittedName>
</protein>
<reference evidence="2 3" key="1">
    <citation type="journal article" date="2019" name="Nat. Ecol. Evol.">
        <title>Megaphylogeny resolves global patterns of mushroom evolution.</title>
        <authorList>
            <person name="Varga T."/>
            <person name="Krizsan K."/>
            <person name="Foldi C."/>
            <person name="Dima B."/>
            <person name="Sanchez-Garcia M."/>
            <person name="Sanchez-Ramirez S."/>
            <person name="Szollosi G.J."/>
            <person name="Szarkandi J.G."/>
            <person name="Papp V."/>
            <person name="Albert L."/>
            <person name="Andreopoulos W."/>
            <person name="Angelini C."/>
            <person name="Antonin V."/>
            <person name="Barry K.W."/>
            <person name="Bougher N.L."/>
            <person name="Buchanan P."/>
            <person name="Buyck B."/>
            <person name="Bense V."/>
            <person name="Catcheside P."/>
            <person name="Chovatia M."/>
            <person name="Cooper J."/>
            <person name="Damon W."/>
            <person name="Desjardin D."/>
            <person name="Finy P."/>
            <person name="Geml J."/>
            <person name="Haridas S."/>
            <person name="Hughes K."/>
            <person name="Justo A."/>
            <person name="Karasinski D."/>
            <person name="Kautmanova I."/>
            <person name="Kiss B."/>
            <person name="Kocsube S."/>
            <person name="Kotiranta H."/>
            <person name="LaButti K.M."/>
            <person name="Lechner B.E."/>
            <person name="Liimatainen K."/>
            <person name="Lipzen A."/>
            <person name="Lukacs Z."/>
            <person name="Mihaltcheva S."/>
            <person name="Morgado L.N."/>
            <person name="Niskanen T."/>
            <person name="Noordeloos M.E."/>
            <person name="Ohm R.A."/>
            <person name="Ortiz-Santana B."/>
            <person name="Ovrebo C."/>
            <person name="Racz N."/>
            <person name="Riley R."/>
            <person name="Savchenko A."/>
            <person name="Shiryaev A."/>
            <person name="Soop K."/>
            <person name="Spirin V."/>
            <person name="Szebenyi C."/>
            <person name="Tomsovsky M."/>
            <person name="Tulloss R.E."/>
            <person name="Uehling J."/>
            <person name="Grigoriev I.V."/>
            <person name="Vagvolgyi C."/>
            <person name="Papp T."/>
            <person name="Martin F.M."/>
            <person name="Miettinen O."/>
            <person name="Hibbett D.S."/>
            <person name="Nagy L.G."/>
        </authorList>
    </citation>
    <scope>NUCLEOTIDE SEQUENCE [LARGE SCALE GENOMIC DNA]</scope>
    <source>
        <strain evidence="2 3">CBS 121175</strain>
    </source>
</reference>
<gene>
    <name evidence="2" type="ORF">FA15DRAFT_630990</name>
</gene>
<dbReference type="EMBL" id="ML210147">
    <property type="protein sequence ID" value="TFK30088.1"/>
    <property type="molecule type" value="Genomic_DNA"/>
</dbReference>
<evidence type="ECO:0000313" key="2">
    <source>
        <dbReference type="EMBL" id="TFK30088.1"/>
    </source>
</evidence>
<name>A0A5C3LBG0_COPMA</name>
<sequence>MLDHRGFSAWITVDEQPLPEYLVAVDAETHRVSCWIPGEEGQTFKVWWHDHGGKVDTCSFVVLDGLVVPGRFLFGEGVASRSGIRASHMTEKPFIFTKVPQKSEPGEETNKDAGSIVLKIKRIKRTEGRPSNPVQQVTSVAASGKKPVGDLCIGFGQEMSTALQYHATWSVAPYDNDKSGATKPSTYVSFVFRYRSSEFLESQGIASNIKRTIAPKVGDKRRISSVPQLQSLANTLATPSPSPPKRPRLTEPTLLTDQGALATRRTPSYNEGRRTASWKAQHPDNATYQGVFIIPKPQSYDGATILNTLLPSCNSSDTSADDDLT</sequence>
<dbReference type="AlphaFoldDB" id="A0A5C3LBG0"/>
<organism evidence="2 3">
    <name type="scientific">Coprinopsis marcescibilis</name>
    <name type="common">Agaric fungus</name>
    <name type="synonym">Psathyrella marcescibilis</name>
    <dbReference type="NCBI Taxonomy" id="230819"/>
    <lineage>
        <taxon>Eukaryota</taxon>
        <taxon>Fungi</taxon>
        <taxon>Dikarya</taxon>
        <taxon>Basidiomycota</taxon>
        <taxon>Agaricomycotina</taxon>
        <taxon>Agaricomycetes</taxon>
        <taxon>Agaricomycetidae</taxon>
        <taxon>Agaricales</taxon>
        <taxon>Agaricineae</taxon>
        <taxon>Psathyrellaceae</taxon>
        <taxon>Coprinopsis</taxon>
    </lineage>
</organism>
<keyword evidence="3" id="KW-1185">Reference proteome</keyword>
<feature type="region of interest" description="Disordered" evidence="1">
    <location>
        <begin position="232"/>
        <end position="279"/>
    </location>
</feature>
<proteinExistence type="predicted"/>
<dbReference type="Proteomes" id="UP000307440">
    <property type="component" value="Unassembled WGS sequence"/>
</dbReference>
<accession>A0A5C3LBG0</accession>
<evidence type="ECO:0000256" key="1">
    <source>
        <dbReference type="SAM" id="MobiDB-lite"/>
    </source>
</evidence>
<evidence type="ECO:0000313" key="3">
    <source>
        <dbReference type="Proteomes" id="UP000307440"/>
    </source>
</evidence>